<name>A0A9P5AIV7_9HYPO</name>
<reference evidence="1" key="1">
    <citation type="journal article" date="2017" name="Mycologia">
        <title>Fusarium algeriense, sp. nov., a novel toxigenic crown rot pathogen of durum wheat from Algeria is nested in the Fusarium burgessii species complex.</title>
        <authorList>
            <person name="Laraba I."/>
            <person name="Keddad A."/>
            <person name="Boureghda H."/>
            <person name="Abdallah N."/>
            <person name="Vaughan M.M."/>
            <person name="Proctor R.H."/>
            <person name="Busman M."/>
            <person name="O'Donnell K."/>
        </authorList>
    </citation>
    <scope>NUCLEOTIDE SEQUENCE</scope>
    <source>
        <strain evidence="1">NRRL 25174</strain>
    </source>
</reference>
<gene>
    <name evidence="1" type="ORF">FBEOM_7398</name>
</gene>
<accession>A0A9P5AIV7</accession>
<evidence type="ECO:0000313" key="2">
    <source>
        <dbReference type="Proteomes" id="UP000730481"/>
    </source>
</evidence>
<protein>
    <submittedName>
        <fullName evidence="1">Uncharacterized protein</fullName>
    </submittedName>
</protein>
<comment type="caution">
    <text evidence="1">The sequence shown here is derived from an EMBL/GenBank/DDBJ whole genome shotgun (WGS) entry which is preliminary data.</text>
</comment>
<dbReference type="AlphaFoldDB" id="A0A9P5AIV7"/>
<keyword evidence="2" id="KW-1185">Reference proteome</keyword>
<dbReference type="OrthoDB" id="5153231at2759"/>
<organism evidence="1 2">
    <name type="scientific">Fusarium beomiforme</name>
    <dbReference type="NCBI Taxonomy" id="44412"/>
    <lineage>
        <taxon>Eukaryota</taxon>
        <taxon>Fungi</taxon>
        <taxon>Dikarya</taxon>
        <taxon>Ascomycota</taxon>
        <taxon>Pezizomycotina</taxon>
        <taxon>Sordariomycetes</taxon>
        <taxon>Hypocreomycetidae</taxon>
        <taxon>Hypocreales</taxon>
        <taxon>Nectriaceae</taxon>
        <taxon>Fusarium</taxon>
        <taxon>Fusarium burgessii species complex</taxon>
    </lineage>
</organism>
<dbReference type="EMBL" id="PVQB02000336">
    <property type="protein sequence ID" value="KAF4338692.1"/>
    <property type="molecule type" value="Genomic_DNA"/>
</dbReference>
<evidence type="ECO:0000313" key="1">
    <source>
        <dbReference type="EMBL" id="KAF4338692.1"/>
    </source>
</evidence>
<sequence>MRDLRIVESPEEVVPAAAKWSLLPPDPVAIWYLDLDDRASDTHCFKVLECDGPNITNYSACFVDEDLVYLHAHRSSEDLSFYREGGGDRLFAMWLYYPVEQSERIIEVWRLKRRPKSSHDISVPEAMWERVTSFNGLQPSRFWFSSHGDSVDCLAFDSEDKRHEKTEAPRVRDPSIWSSRRDSHLIISTSARLVGVTEVVPCRAWAPGSSGIVRLIFTYSDGHKESVGQVRLDHLLPPNEAEPTGDMWLGARALPSGGGIVESMRLIPGSSQTIHGGAPNQADLNWARTAWRGRVHWDFRYRQCFVRSNEQSNALGYISISTLLESWAGREREKEEAQGQLIVPGR</sequence>
<proteinExistence type="predicted"/>
<dbReference type="Proteomes" id="UP000730481">
    <property type="component" value="Unassembled WGS sequence"/>
</dbReference>
<reference evidence="1" key="2">
    <citation type="submission" date="2020-02" db="EMBL/GenBank/DDBJ databases">
        <title>Identification and distribution of gene clusters putatively required for synthesis of sphingolipid metabolism inhibitors in phylogenetically diverse species of the filamentous fungus Fusarium.</title>
        <authorList>
            <person name="Kim H.-S."/>
            <person name="Busman M."/>
            <person name="Brown D.W."/>
            <person name="Divon H."/>
            <person name="Uhlig S."/>
            <person name="Proctor R.H."/>
        </authorList>
    </citation>
    <scope>NUCLEOTIDE SEQUENCE</scope>
    <source>
        <strain evidence="1">NRRL 25174</strain>
    </source>
</reference>